<evidence type="ECO:0000313" key="2">
    <source>
        <dbReference type="EMBL" id="MBI4922604.1"/>
    </source>
</evidence>
<evidence type="ECO:0000313" key="3">
    <source>
        <dbReference type="Proteomes" id="UP000782610"/>
    </source>
</evidence>
<gene>
    <name evidence="2" type="ORF">HY834_12725</name>
</gene>
<name>A0A933L1N4_9HYPH</name>
<feature type="transmembrane region" description="Helical" evidence="1">
    <location>
        <begin position="59"/>
        <end position="79"/>
    </location>
</feature>
<reference evidence="2" key="1">
    <citation type="submission" date="2020-07" db="EMBL/GenBank/DDBJ databases">
        <title>Huge and variable diversity of episymbiotic CPR bacteria and DPANN archaea in groundwater ecosystems.</title>
        <authorList>
            <person name="He C.Y."/>
            <person name="Keren R."/>
            <person name="Whittaker M."/>
            <person name="Farag I.F."/>
            <person name="Doudna J."/>
            <person name="Cate J.H.D."/>
            <person name="Banfield J.F."/>
        </authorList>
    </citation>
    <scope>NUCLEOTIDE SEQUENCE</scope>
    <source>
        <strain evidence="2">NC_groundwater_1586_Pr3_B-0.1um_66_15</strain>
    </source>
</reference>
<keyword evidence="1" id="KW-0472">Membrane</keyword>
<proteinExistence type="predicted"/>
<keyword evidence="1" id="KW-1133">Transmembrane helix</keyword>
<protein>
    <recommendedName>
        <fullName evidence="4">Phage holin family protein</fullName>
    </recommendedName>
</protein>
<keyword evidence="1" id="KW-0812">Transmembrane</keyword>
<comment type="caution">
    <text evidence="2">The sequence shown here is derived from an EMBL/GenBank/DDBJ whole genome shotgun (WGS) entry which is preliminary data.</text>
</comment>
<evidence type="ECO:0008006" key="4">
    <source>
        <dbReference type="Google" id="ProtNLM"/>
    </source>
</evidence>
<sequence>MLALLAPLASLLGMDLEALRQRLQRQAVVYGVVGVLALICFSFLMVAANSALAQWVGPIVAPLIIAGTALFIALVVFLIGRLQEAASARREAEERRSAETLALITSAAITAAPLILKSSLLREVGIPAGGALLAAYLLMRRSKGTAARPER</sequence>
<accession>A0A933L1N4</accession>
<dbReference type="EMBL" id="JACRAF010000035">
    <property type="protein sequence ID" value="MBI4922604.1"/>
    <property type="molecule type" value="Genomic_DNA"/>
</dbReference>
<dbReference type="Proteomes" id="UP000782610">
    <property type="component" value="Unassembled WGS sequence"/>
</dbReference>
<feature type="transmembrane region" description="Helical" evidence="1">
    <location>
        <begin position="27"/>
        <end position="47"/>
    </location>
</feature>
<organism evidence="2 3">
    <name type="scientific">Devosia nanyangense</name>
    <dbReference type="NCBI Taxonomy" id="1228055"/>
    <lineage>
        <taxon>Bacteria</taxon>
        <taxon>Pseudomonadati</taxon>
        <taxon>Pseudomonadota</taxon>
        <taxon>Alphaproteobacteria</taxon>
        <taxon>Hyphomicrobiales</taxon>
        <taxon>Devosiaceae</taxon>
        <taxon>Devosia</taxon>
    </lineage>
</organism>
<evidence type="ECO:0000256" key="1">
    <source>
        <dbReference type="SAM" id="Phobius"/>
    </source>
</evidence>
<dbReference type="AlphaFoldDB" id="A0A933L1N4"/>